<accession>A0A8T0G2X4</accession>
<proteinExistence type="inferred from homology"/>
<dbReference type="SUPFAM" id="SSF54403">
    <property type="entry name" value="Cystatin/monellin"/>
    <property type="match status" value="1"/>
</dbReference>
<dbReference type="Proteomes" id="UP000807504">
    <property type="component" value="Unassembled WGS sequence"/>
</dbReference>
<protein>
    <submittedName>
        <fullName evidence="5">Cystatin-1 like protein</fullName>
    </submittedName>
</protein>
<dbReference type="PANTHER" id="PTHR46186">
    <property type="entry name" value="CYSTATIN"/>
    <property type="match status" value="1"/>
</dbReference>
<organism evidence="5 6">
    <name type="scientific">Argiope bruennichi</name>
    <name type="common">Wasp spider</name>
    <name type="synonym">Aranea bruennichi</name>
    <dbReference type="NCBI Taxonomy" id="94029"/>
    <lineage>
        <taxon>Eukaryota</taxon>
        <taxon>Metazoa</taxon>
        <taxon>Ecdysozoa</taxon>
        <taxon>Arthropoda</taxon>
        <taxon>Chelicerata</taxon>
        <taxon>Arachnida</taxon>
        <taxon>Araneae</taxon>
        <taxon>Araneomorphae</taxon>
        <taxon>Entelegynae</taxon>
        <taxon>Araneoidea</taxon>
        <taxon>Araneidae</taxon>
        <taxon>Argiope</taxon>
    </lineage>
</organism>
<dbReference type="InterPro" id="IPR046350">
    <property type="entry name" value="Cystatin_sf"/>
</dbReference>
<dbReference type="CDD" id="cd00042">
    <property type="entry name" value="CY"/>
    <property type="match status" value="1"/>
</dbReference>
<sequence length="126" mass="14105">MIFATANSIPGGWRQITDLNSPDVQKNAQKAAIMLSKSMNTPFYFKPLNITKAESQVVSGMNYRFEMSIGPTQCKKSQNVAEQEVKNCPLQKCKSPLYCSIQMYVQPWTNTNKITHSNCETGKSSC</sequence>
<comment type="similarity">
    <text evidence="1">Belongs to the cystatin family.</text>
</comment>
<evidence type="ECO:0000313" key="6">
    <source>
        <dbReference type="Proteomes" id="UP000807504"/>
    </source>
</evidence>
<dbReference type="PROSITE" id="PS00287">
    <property type="entry name" value="CYSTATIN"/>
    <property type="match status" value="1"/>
</dbReference>
<reference evidence="5" key="2">
    <citation type="submission" date="2020-06" db="EMBL/GenBank/DDBJ databases">
        <authorList>
            <person name="Sheffer M."/>
        </authorList>
    </citation>
    <scope>NUCLEOTIDE SEQUENCE</scope>
</reference>
<dbReference type="GO" id="GO:0004869">
    <property type="term" value="F:cysteine-type endopeptidase inhibitor activity"/>
    <property type="evidence" value="ECO:0007669"/>
    <property type="project" value="UniProtKB-KW"/>
</dbReference>
<name>A0A8T0G2X4_ARGBR</name>
<dbReference type="PANTHER" id="PTHR46186:SF2">
    <property type="entry name" value="CYSTATIN"/>
    <property type="match status" value="1"/>
</dbReference>
<gene>
    <name evidence="5" type="ORF">HNY73_001170</name>
</gene>
<dbReference type="Gene3D" id="3.10.450.10">
    <property type="match status" value="1"/>
</dbReference>
<comment type="caution">
    <text evidence="5">The sequence shown here is derived from an EMBL/GenBank/DDBJ whole genome shotgun (WGS) entry which is preliminary data.</text>
</comment>
<dbReference type="GO" id="GO:0005737">
    <property type="term" value="C:cytoplasm"/>
    <property type="evidence" value="ECO:0007669"/>
    <property type="project" value="TreeGrafter"/>
</dbReference>
<dbReference type="EMBL" id="JABXBU010000001">
    <property type="protein sequence ID" value="KAF8796835.1"/>
    <property type="molecule type" value="Genomic_DNA"/>
</dbReference>
<feature type="domain" description="Cystatin" evidence="4">
    <location>
        <begin position="8"/>
        <end position="120"/>
    </location>
</feature>
<dbReference type="InterPro" id="IPR018073">
    <property type="entry name" value="Prot_inh_cystat_CS"/>
</dbReference>
<evidence type="ECO:0000256" key="1">
    <source>
        <dbReference type="ARBA" id="ARBA00009403"/>
    </source>
</evidence>
<evidence type="ECO:0000259" key="4">
    <source>
        <dbReference type="SMART" id="SM00043"/>
    </source>
</evidence>
<keyword evidence="2" id="KW-0646">Protease inhibitor</keyword>
<dbReference type="AlphaFoldDB" id="A0A8T0G2X4"/>
<evidence type="ECO:0000256" key="3">
    <source>
        <dbReference type="ARBA" id="ARBA00022704"/>
    </source>
</evidence>
<dbReference type="SMART" id="SM00043">
    <property type="entry name" value="CY"/>
    <property type="match status" value="1"/>
</dbReference>
<dbReference type="GO" id="GO:0005615">
    <property type="term" value="C:extracellular space"/>
    <property type="evidence" value="ECO:0007669"/>
    <property type="project" value="TreeGrafter"/>
</dbReference>
<evidence type="ECO:0000313" key="5">
    <source>
        <dbReference type="EMBL" id="KAF8796835.1"/>
    </source>
</evidence>
<dbReference type="InterPro" id="IPR000010">
    <property type="entry name" value="Cystatin_dom"/>
</dbReference>
<reference evidence="5" key="1">
    <citation type="journal article" date="2020" name="bioRxiv">
        <title>Chromosome-level reference genome of the European wasp spider Argiope bruennichi: a resource for studies on range expansion and evolutionary adaptation.</title>
        <authorList>
            <person name="Sheffer M.M."/>
            <person name="Hoppe A."/>
            <person name="Krehenwinkel H."/>
            <person name="Uhl G."/>
            <person name="Kuss A.W."/>
            <person name="Jensen L."/>
            <person name="Jensen C."/>
            <person name="Gillespie R.G."/>
            <person name="Hoff K.J."/>
            <person name="Prost S."/>
        </authorList>
    </citation>
    <scope>NUCLEOTIDE SEQUENCE</scope>
</reference>
<dbReference type="Pfam" id="PF00031">
    <property type="entry name" value="Cystatin"/>
    <property type="match status" value="1"/>
</dbReference>
<keyword evidence="6" id="KW-1185">Reference proteome</keyword>
<keyword evidence="3" id="KW-0789">Thiol protease inhibitor</keyword>
<evidence type="ECO:0000256" key="2">
    <source>
        <dbReference type="ARBA" id="ARBA00022690"/>
    </source>
</evidence>
<dbReference type="GO" id="GO:0031982">
    <property type="term" value="C:vesicle"/>
    <property type="evidence" value="ECO:0007669"/>
    <property type="project" value="TreeGrafter"/>
</dbReference>